<evidence type="ECO:0000259" key="5">
    <source>
        <dbReference type="Pfam" id="PF07687"/>
    </source>
</evidence>
<dbReference type="PANTHER" id="PTHR32494">
    <property type="entry name" value="ALLANTOATE DEIMINASE-RELATED"/>
    <property type="match status" value="1"/>
</dbReference>
<dbReference type="Pfam" id="PF07687">
    <property type="entry name" value="M20_dimer"/>
    <property type="match status" value="1"/>
</dbReference>
<dbReference type="Gene3D" id="3.40.630.10">
    <property type="entry name" value="Zn peptidases"/>
    <property type="match status" value="1"/>
</dbReference>
<feature type="binding site" evidence="3">
    <location>
        <position position="150"/>
    </location>
    <ligand>
        <name>Zn(2+)</name>
        <dbReference type="ChEBI" id="CHEBI:29105"/>
        <label>2</label>
    </ligand>
</feature>
<name>A0A3D8X6S8_PRIMG</name>
<dbReference type="SUPFAM" id="SSF53187">
    <property type="entry name" value="Zn-dependent exopeptidases"/>
    <property type="match status" value="1"/>
</dbReference>
<dbReference type="SUPFAM" id="SSF55031">
    <property type="entry name" value="Bacterial exopeptidase dimerisation domain"/>
    <property type="match status" value="1"/>
</dbReference>
<feature type="binding site" evidence="3">
    <location>
        <position position="115"/>
    </location>
    <ligand>
        <name>Zn(2+)</name>
        <dbReference type="ChEBI" id="CHEBI:29105"/>
        <label>2</label>
    </ligand>
</feature>
<feature type="binding site" evidence="4">
    <location>
        <position position="311"/>
    </location>
    <ligand>
        <name>allantoate</name>
        <dbReference type="ChEBI" id="CHEBI:17536"/>
    </ligand>
</feature>
<dbReference type="InterPro" id="IPR036264">
    <property type="entry name" value="Bact_exopeptidase_dim_dom"/>
</dbReference>
<dbReference type="InterPro" id="IPR011650">
    <property type="entry name" value="Peptidase_M20_dimer"/>
</dbReference>
<dbReference type="PIRSF" id="PIRSF001235">
    <property type="entry name" value="Amidase_carbamoylase"/>
    <property type="match status" value="1"/>
</dbReference>
<dbReference type="EMBL" id="PQWM01000006">
    <property type="protein sequence ID" value="RDZ17556.1"/>
    <property type="molecule type" value="Genomic_DNA"/>
</dbReference>
<dbReference type="Proteomes" id="UP000256519">
    <property type="component" value="Unassembled WGS sequence"/>
</dbReference>
<gene>
    <name evidence="6" type="ORF">C3744_01240</name>
</gene>
<evidence type="ECO:0000256" key="3">
    <source>
        <dbReference type="PIRSR" id="PIRSR001235-1"/>
    </source>
</evidence>
<reference evidence="6 7" key="1">
    <citation type="journal article" date="2018" name="Appl. Environ. Microbiol.">
        <title>Antimicrobial susceptibility testing and tentative epidemiological cut-off values of five Bacillus species relevant for use as animal feed additives or for plant protection.</title>
        <authorList>
            <person name="Agerso Y."/>
            <person name="Stuer-Lauridsen B."/>
            <person name="Bjerre K."/>
            <person name="Jensen M.G."/>
            <person name="Johansen E."/>
            <person name="Bennedsen M."/>
            <person name="Brockmann E."/>
            <person name="Nielsen B."/>
        </authorList>
    </citation>
    <scope>NUCLEOTIDE SEQUENCE [LARGE SCALE GENOMIC DNA]</scope>
    <source>
        <strain evidence="6 7">CHCC20162</strain>
    </source>
</reference>
<sequence>MKTISHFLKMKIAGGIAMVADMTGKSKLCQQIEENISWLSQFGLDEKEGVTRLLYTEQWNAAQKALEEKMKGLHLETYYDDVGNLFGRLQGTGPEKQVILTGSHIDTVINGGKYDGAFGVVAGIIALQYLYAHYGSPTKTLEVVSLCEEEGSRFPLTYWGSGNMNGLHSKSDAKHVINKEGVKLDDAMKQLNFGEGLHSEPYRTDIASFIELHIEQGKQLEMSHCDIGIVSSIVGQKRFTVSVKGESNHAGTTPMNIRKDAFYVSCKLTKAFIELSERYHNALYVTVGKITLSPNAPNVIPGYVEFTVDIRHHEYEVLQEAEREMKEIIKRTAGDLEVNIDCWMDEKPVAMSGELSELSKIISSEKNISSRELVSGAGHDSQVFGRRVPTCLLFVPSQDGISHSPKEFTKGEQLEKGVKVLIELLYKLAY</sequence>
<comment type="caution">
    <text evidence="6">The sequence shown here is derived from an EMBL/GenBank/DDBJ whole genome shotgun (WGS) entry which is preliminary data.</text>
</comment>
<keyword evidence="3" id="KW-0479">Metal-binding</keyword>
<dbReference type="GO" id="GO:0046872">
    <property type="term" value="F:metal ion binding"/>
    <property type="evidence" value="ECO:0007669"/>
    <property type="project" value="UniProtKB-KW"/>
</dbReference>
<organism evidence="6 7">
    <name type="scientific">Priestia megaterium</name>
    <name type="common">Bacillus megaterium</name>
    <dbReference type="NCBI Taxonomy" id="1404"/>
    <lineage>
        <taxon>Bacteria</taxon>
        <taxon>Bacillati</taxon>
        <taxon>Bacillota</taxon>
        <taxon>Bacilli</taxon>
        <taxon>Bacillales</taxon>
        <taxon>Bacillaceae</taxon>
        <taxon>Priestia</taxon>
    </lineage>
</organism>
<keyword evidence="3" id="KW-0862">Zinc</keyword>
<dbReference type="PANTHER" id="PTHR32494:SF5">
    <property type="entry name" value="ALLANTOATE AMIDOHYDROLASE"/>
    <property type="match status" value="1"/>
</dbReference>
<dbReference type="AlphaFoldDB" id="A0A3D8X6S8"/>
<feature type="binding site" evidence="3">
    <location>
        <position position="213"/>
    </location>
    <ligand>
        <name>Zn(2+)</name>
        <dbReference type="ChEBI" id="CHEBI:29105"/>
        <label>1</label>
    </ligand>
</feature>
<protein>
    <submittedName>
        <fullName evidence="6">Allantoate amidohydrolase</fullName>
    </submittedName>
</protein>
<dbReference type="Gene3D" id="3.30.70.360">
    <property type="match status" value="1"/>
</dbReference>
<feature type="domain" description="Peptidase M20 dimerisation" evidence="5">
    <location>
        <begin position="235"/>
        <end position="334"/>
    </location>
</feature>
<dbReference type="NCBIfam" id="TIGR01879">
    <property type="entry name" value="hydantase"/>
    <property type="match status" value="1"/>
</dbReference>
<dbReference type="NCBIfam" id="NF006768">
    <property type="entry name" value="PRK09290.1-1"/>
    <property type="match status" value="1"/>
</dbReference>
<feature type="binding site" evidence="3">
    <location>
        <position position="115"/>
    </location>
    <ligand>
        <name>Zn(2+)</name>
        <dbReference type="ChEBI" id="CHEBI:29105"/>
        <label>1</label>
    </ligand>
</feature>
<dbReference type="InterPro" id="IPR010158">
    <property type="entry name" value="Amidase_Cbmase"/>
</dbReference>
<evidence type="ECO:0000256" key="2">
    <source>
        <dbReference type="ARBA" id="ARBA00022801"/>
    </source>
</evidence>
<proteinExistence type="inferred from homology"/>
<evidence type="ECO:0000256" key="4">
    <source>
        <dbReference type="PIRSR" id="PIRSR001235-2"/>
    </source>
</evidence>
<dbReference type="Pfam" id="PF01546">
    <property type="entry name" value="Peptidase_M20"/>
    <property type="match status" value="1"/>
</dbReference>
<dbReference type="GO" id="GO:0016813">
    <property type="term" value="F:hydrolase activity, acting on carbon-nitrogen (but not peptide) bonds, in linear amidines"/>
    <property type="evidence" value="ECO:0007669"/>
    <property type="project" value="InterPro"/>
</dbReference>
<comment type="cofactor">
    <cofactor evidence="3">
        <name>Zn(2+)</name>
        <dbReference type="ChEBI" id="CHEBI:29105"/>
    </cofactor>
    <text evidence="3">Binds 2 Zn(2+) ions per subunit.</text>
</comment>
<evidence type="ECO:0000313" key="6">
    <source>
        <dbReference type="EMBL" id="RDZ17556.1"/>
    </source>
</evidence>
<evidence type="ECO:0000256" key="1">
    <source>
        <dbReference type="ARBA" id="ARBA00006153"/>
    </source>
</evidence>
<dbReference type="InterPro" id="IPR002933">
    <property type="entry name" value="Peptidase_M20"/>
</dbReference>
<keyword evidence="2 6" id="KW-0378">Hydrolase</keyword>
<comment type="similarity">
    <text evidence="1">Belongs to the peptidase M20 family.</text>
</comment>
<feature type="binding site" evidence="3">
    <location>
        <position position="403"/>
    </location>
    <ligand>
        <name>Zn(2+)</name>
        <dbReference type="ChEBI" id="CHEBI:29105"/>
        <label>2</label>
    </ligand>
</feature>
<evidence type="ECO:0000313" key="7">
    <source>
        <dbReference type="Proteomes" id="UP000256519"/>
    </source>
</evidence>
<feature type="binding site" evidence="4">
    <location>
        <position position="238"/>
    </location>
    <ligand>
        <name>allantoate</name>
        <dbReference type="ChEBI" id="CHEBI:17536"/>
    </ligand>
</feature>
<feature type="binding site" evidence="4">
    <location>
        <position position="298"/>
    </location>
    <ligand>
        <name>allantoate</name>
        <dbReference type="ChEBI" id="CHEBI:17536"/>
    </ligand>
</feature>
<feature type="binding site" evidence="3">
    <location>
        <position position="104"/>
    </location>
    <ligand>
        <name>Zn(2+)</name>
        <dbReference type="ChEBI" id="CHEBI:29105"/>
        <label>1</label>
    </ligand>
</feature>
<accession>A0A3D8X6S8</accession>
<dbReference type="CDD" id="cd03884">
    <property type="entry name" value="M20_bAS"/>
    <property type="match status" value="1"/>
</dbReference>